<evidence type="ECO:0000313" key="3">
    <source>
        <dbReference type="Proteomes" id="UP000050761"/>
    </source>
</evidence>
<dbReference type="OrthoDB" id="5860839at2759"/>
<feature type="domain" description="Endonuclease/exonuclease/phosphatase" evidence="1">
    <location>
        <begin position="70"/>
        <end position="207"/>
    </location>
</feature>
<evidence type="ECO:0000313" key="4">
    <source>
        <dbReference type="WBParaSite" id="HPBE_0001840201-mRNA-1"/>
    </source>
</evidence>
<evidence type="ECO:0000259" key="1">
    <source>
        <dbReference type="Pfam" id="PF14529"/>
    </source>
</evidence>
<dbReference type="GO" id="GO:0003824">
    <property type="term" value="F:catalytic activity"/>
    <property type="evidence" value="ECO:0007669"/>
    <property type="project" value="InterPro"/>
</dbReference>
<name>A0A183G910_HELPZ</name>
<dbReference type="Pfam" id="PF14529">
    <property type="entry name" value="Exo_endo_phos_2"/>
    <property type="match status" value="1"/>
</dbReference>
<dbReference type="EMBL" id="UZAH01030668">
    <property type="protein sequence ID" value="VDP11466.1"/>
    <property type="molecule type" value="Genomic_DNA"/>
</dbReference>
<keyword evidence="3" id="KW-1185">Reference proteome</keyword>
<sequence>MYLDFRGRTETIRRTDHNELLITGAKVDRKNIGGVGFLVYSAVHHLVDSYKITSPRVAILRLETKDQGTISIVNGYAPTSTAKDEEKEEFHKLFERTIKDKKSYYKVVVGDFNATVGTNDHDEWRLGPHGTSSRNENGERLIDFLSACRLYHGNSMFKKPSNRRWTWESPNGETRSEIDHVLTNRRWSLFDVSVLPSFDTGSDHRLVRAKLTLKKRMFKRDTHKPAPVRIPTFKSEELEYAIKSYDWNLLEDPSEDYDLLSKGLLKCASSSCEATSPSASRLNAHAIKLLEQRRAVKLDPNACHLERVIISNPVESQ</sequence>
<protein>
    <submittedName>
        <fullName evidence="4">Endo/exonuclease/phosphatase domain-containing protein</fullName>
    </submittedName>
</protein>
<evidence type="ECO:0000313" key="2">
    <source>
        <dbReference type="EMBL" id="VDP11466.1"/>
    </source>
</evidence>
<dbReference type="Gene3D" id="3.60.10.10">
    <property type="entry name" value="Endonuclease/exonuclease/phosphatase"/>
    <property type="match status" value="1"/>
</dbReference>
<gene>
    <name evidence="2" type="ORF">HPBE_LOCUS18401</name>
</gene>
<accession>A0A3P8EW11</accession>
<accession>A0A183G910</accession>
<dbReference type="InterPro" id="IPR036691">
    <property type="entry name" value="Endo/exonu/phosph_ase_sf"/>
</dbReference>
<dbReference type="SUPFAM" id="SSF56219">
    <property type="entry name" value="DNase I-like"/>
    <property type="match status" value="1"/>
</dbReference>
<dbReference type="CDD" id="cd09076">
    <property type="entry name" value="L1-EN"/>
    <property type="match status" value="1"/>
</dbReference>
<dbReference type="InterPro" id="IPR027124">
    <property type="entry name" value="Swc5/CFDP1/2"/>
</dbReference>
<dbReference type="Proteomes" id="UP000050761">
    <property type="component" value="Unassembled WGS sequence"/>
</dbReference>
<proteinExistence type="predicted"/>
<dbReference type="WBParaSite" id="HPBE_0001840201-mRNA-1">
    <property type="protein sequence ID" value="HPBE_0001840201-mRNA-1"/>
    <property type="gene ID" value="HPBE_0001840201"/>
</dbReference>
<organism evidence="3 4">
    <name type="scientific">Heligmosomoides polygyrus</name>
    <name type="common">Parasitic roundworm</name>
    <dbReference type="NCBI Taxonomy" id="6339"/>
    <lineage>
        <taxon>Eukaryota</taxon>
        <taxon>Metazoa</taxon>
        <taxon>Ecdysozoa</taxon>
        <taxon>Nematoda</taxon>
        <taxon>Chromadorea</taxon>
        <taxon>Rhabditida</taxon>
        <taxon>Rhabditina</taxon>
        <taxon>Rhabditomorpha</taxon>
        <taxon>Strongyloidea</taxon>
        <taxon>Heligmosomidae</taxon>
        <taxon>Heligmosomoides</taxon>
    </lineage>
</organism>
<dbReference type="InterPro" id="IPR005135">
    <property type="entry name" value="Endo/exonuclease/phosphatase"/>
</dbReference>
<dbReference type="PANTHER" id="PTHR23227">
    <property type="entry name" value="BUCENTAUR RELATED"/>
    <property type="match status" value="1"/>
</dbReference>
<dbReference type="PANTHER" id="PTHR23227:SF67">
    <property type="entry name" value="CRANIOFACIAL DEVELOPMENT PROTEIN 2-LIKE"/>
    <property type="match status" value="1"/>
</dbReference>
<dbReference type="AlphaFoldDB" id="A0A183G910"/>
<reference evidence="4" key="2">
    <citation type="submission" date="2019-09" db="UniProtKB">
        <authorList>
            <consortium name="WormBaseParasite"/>
        </authorList>
    </citation>
    <scope>IDENTIFICATION</scope>
</reference>
<reference evidence="2 3" key="1">
    <citation type="submission" date="2018-11" db="EMBL/GenBank/DDBJ databases">
        <authorList>
            <consortium name="Pathogen Informatics"/>
        </authorList>
    </citation>
    <scope>NUCLEOTIDE SEQUENCE [LARGE SCALE GENOMIC DNA]</scope>
</reference>